<proteinExistence type="predicted"/>
<feature type="compositionally biased region" description="Basic residues" evidence="1">
    <location>
        <begin position="31"/>
        <end position="40"/>
    </location>
</feature>
<dbReference type="AlphaFoldDB" id="A0A6J4HMF4"/>
<evidence type="ECO:0000256" key="1">
    <source>
        <dbReference type="SAM" id="MobiDB-lite"/>
    </source>
</evidence>
<feature type="non-terminal residue" evidence="2">
    <location>
        <position position="76"/>
    </location>
</feature>
<feature type="compositionally biased region" description="Basic and acidic residues" evidence="1">
    <location>
        <begin position="7"/>
        <end position="30"/>
    </location>
</feature>
<feature type="compositionally biased region" description="Basic and acidic residues" evidence="1">
    <location>
        <begin position="58"/>
        <end position="76"/>
    </location>
</feature>
<sequence>KPVRRSGGRELLRPSDQERRSQLRLRDRAGRPSRQHRRGAGGKPVRTSARTPRLRRGGSPERARRHPELRSGRLRL</sequence>
<dbReference type="EMBL" id="CADCTD010000031">
    <property type="protein sequence ID" value="CAA9228334.1"/>
    <property type="molecule type" value="Genomic_DNA"/>
</dbReference>
<accession>A0A6J4HMF4</accession>
<reference evidence="2" key="1">
    <citation type="submission" date="2020-02" db="EMBL/GenBank/DDBJ databases">
        <authorList>
            <person name="Meier V. D."/>
        </authorList>
    </citation>
    <scope>NUCLEOTIDE SEQUENCE</scope>
    <source>
        <strain evidence="2">AVDCRST_MAG27</strain>
    </source>
</reference>
<name>A0A6J4HMF4_9PROT</name>
<organism evidence="2">
    <name type="scientific">uncultured Craurococcus sp</name>
    <dbReference type="NCBI Taxonomy" id="1135998"/>
    <lineage>
        <taxon>Bacteria</taxon>
        <taxon>Pseudomonadati</taxon>
        <taxon>Pseudomonadota</taxon>
        <taxon>Alphaproteobacteria</taxon>
        <taxon>Acetobacterales</taxon>
        <taxon>Acetobacteraceae</taxon>
        <taxon>Craurococcus</taxon>
        <taxon>environmental samples</taxon>
    </lineage>
</organism>
<feature type="region of interest" description="Disordered" evidence="1">
    <location>
        <begin position="1"/>
        <end position="76"/>
    </location>
</feature>
<evidence type="ECO:0000313" key="2">
    <source>
        <dbReference type="EMBL" id="CAA9228334.1"/>
    </source>
</evidence>
<feature type="non-terminal residue" evidence="2">
    <location>
        <position position="1"/>
    </location>
</feature>
<protein>
    <submittedName>
        <fullName evidence="2">Uncharacterized protein</fullName>
    </submittedName>
</protein>
<gene>
    <name evidence="2" type="ORF">AVDCRST_MAG27-735</name>
</gene>